<reference evidence="1 2" key="1">
    <citation type="submission" date="2009-09" db="EMBL/GenBank/DDBJ databases">
        <authorList>
            <person name="Weinstock G."/>
            <person name="Sodergren E."/>
            <person name="Clifton S."/>
            <person name="Fulton L."/>
            <person name="Fulton B."/>
            <person name="Courtney L."/>
            <person name="Fronick C."/>
            <person name="Harrison M."/>
            <person name="Strong C."/>
            <person name="Farmer C."/>
            <person name="Delahaunty K."/>
            <person name="Markovic C."/>
            <person name="Hall O."/>
            <person name="Minx P."/>
            <person name="Tomlinson C."/>
            <person name="Mitreva M."/>
            <person name="Nelson J."/>
            <person name="Hou S."/>
            <person name="Wollam A."/>
            <person name="Pepin K.H."/>
            <person name="Johnson M."/>
            <person name="Bhonagiri V."/>
            <person name="Nash W.E."/>
            <person name="Warren W."/>
            <person name="Chinwalla A."/>
            <person name="Mardis E.R."/>
            <person name="Wilson R.K."/>
        </authorList>
    </citation>
    <scope>NUCLEOTIDE SEQUENCE [LARGE SCALE GENOMIC DNA]</scope>
    <source>
        <strain evidence="1 2">F0319</strain>
    </source>
</reference>
<evidence type="ECO:0000313" key="1">
    <source>
        <dbReference type="EMBL" id="EEX18454.1"/>
    </source>
</evidence>
<accession>C9MPV1</accession>
<gene>
    <name evidence="1" type="ORF">HMPREF0973_01647</name>
</gene>
<protein>
    <submittedName>
        <fullName evidence="1">Uncharacterized protein</fullName>
    </submittedName>
</protein>
<name>C9MPV1_9BACT</name>
<evidence type="ECO:0000313" key="2">
    <source>
        <dbReference type="Proteomes" id="UP000003327"/>
    </source>
</evidence>
<dbReference type="AlphaFoldDB" id="C9MPV1"/>
<comment type="caution">
    <text evidence="1">The sequence shown here is derived from an EMBL/GenBank/DDBJ whole genome shotgun (WGS) entry which is preliminary data.</text>
</comment>
<dbReference type="EMBL" id="ACVA01000036">
    <property type="protein sequence ID" value="EEX18454.1"/>
    <property type="molecule type" value="Genomic_DNA"/>
</dbReference>
<proteinExistence type="predicted"/>
<keyword evidence="2" id="KW-1185">Reference proteome</keyword>
<sequence length="56" mass="6454">MGKDILSLRRGLGRLSLCYFVLLAPNHRFTYISVIQIVTMVFTKLVTPVPRKMIVF</sequence>
<dbReference type="Proteomes" id="UP000003327">
    <property type="component" value="Unassembled WGS sequence"/>
</dbReference>
<dbReference type="HOGENOM" id="CLU_3010583_0_0_10"/>
<organism evidence="1 2">
    <name type="scientific">Prevotella veroralis F0319</name>
    <dbReference type="NCBI Taxonomy" id="649761"/>
    <lineage>
        <taxon>Bacteria</taxon>
        <taxon>Pseudomonadati</taxon>
        <taxon>Bacteroidota</taxon>
        <taxon>Bacteroidia</taxon>
        <taxon>Bacteroidales</taxon>
        <taxon>Prevotellaceae</taxon>
        <taxon>Prevotella</taxon>
    </lineage>
</organism>